<keyword evidence="2" id="KW-1185">Reference proteome</keyword>
<dbReference type="EMBL" id="PVTQ01000001">
    <property type="protein sequence ID" value="PRY94123.1"/>
    <property type="molecule type" value="Genomic_DNA"/>
</dbReference>
<proteinExistence type="predicted"/>
<accession>A0A2T0X598</accession>
<comment type="caution">
    <text evidence="1">The sequence shown here is derived from an EMBL/GenBank/DDBJ whole genome shotgun (WGS) entry which is preliminary data.</text>
</comment>
<dbReference type="AlphaFoldDB" id="A0A2T0X598"/>
<protein>
    <recommendedName>
        <fullName evidence="3">Glycosyl transferase family 2</fullName>
    </recommendedName>
</protein>
<gene>
    <name evidence="1" type="ORF">CLV74_101258</name>
</gene>
<dbReference type="RefSeq" id="WP_146134878.1">
    <property type="nucleotide sequence ID" value="NZ_PVTQ01000001.1"/>
</dbReference>
<name>A0A2T0X598_9RHOB</name>
<evidence type="ECO:0000313" key="1">
    <source>
        <dbReference type="EMBL" id="PRY94123.1"/>
    </source>
</evidence>
<evidence type="ECO:0008006" key="3">
    <source>
        <dbReference type="Google" id="ProtNLM"/>
    </source>
</evidence>
<dbReference type="Proteomes" id="UP000238392">
    <property type="component" value="Unassembled WGS sequence"/>
</dbReference>
<organism evidence="1 2">
    <name type="scientific">Donghicola tyrosinivorans</name>
    <dbReference type="NCBI Taxonomy" id="1652492"/>
    <lineage>
        <taxon>Bacteria</taxon>
        <taxon>Pseudomonadati</taxon>
        <taxon>Pseudomonadota</taxon>
        <taxon>Alphaproteobacteria</taxon>
        <taxon>Rhodobacterales</taxon>
        <taxon>Roseobacteraceae</taxon>
        <taxon>Donghicola</taxon>
    </lineage>
</organism>
<evidence type="ECO:0000313" key="2">
    <source>
        <dbReference type="Proteomes" id="UP000238392"/>
    </source>
</evidence>
<reference evidence="1 2" key="1">
    <citation type="submission" date="2018-03" db="EMBL/GenBank/DDBJ databases">
        <title>Genomic Encyclopedia of Archaeal and Bacterial Type Strains, Phase II (KMG-II): from individual species to whole genera.</title>
        <authorList>
            <person name="Goeker M."/>
        </authorList>
    </citation>
    <scope>NUCLEOTIDE SEQUENCE [LARGE SCALE GENOMIC DNA]</scope>
    <source>
        <strain evidence="1 2">DSM 100212</strain>
    </source>
</reference>
<dbReference type="OrthoDB" id="7820774at2"/>
<sequence>MLAQLRQSVVWRTFRYAWCQVLKLASADGWRAKFADLPPPQQPMVLFIIPLIAKQKTKNWETVCDNLAMTLRSLDAQTSGEWKAIVCGQDRPAFFEETDQTMFLPFPVGSGKSYDKRKKLEYMLSSPEAASCKDAYVFLLDADDVLAAELVAYVVTDNNGHGYYMDKGYLWDASEDRMSFLDPDDTIEARRVPFYKLCGSSALIRVAFAKGLRSTLPLLKRTSHTKVVEEAAGFGLSLAPLPMFGCVYTLAHGENMQERRNNLGGKLKFVRNAGLPADALMKIKTDFGLSQQ</sequence>